<evidence type="ECO:0000259" key="24">
    <source>
        <dbReference type="PROSITE" id="PS50972"/>
    </source>
</evidence>
<feature type="domain" description="B12-binding" evidence="26">
    <location>
        <begin position="697"/>
        <end position="832"/>
    </location>
</feature>
<comment type="function">
    <text evidence="17 19">Catalyzes the transfer of a methyl group from methylcob(III)alamin (MeCbl) to homocysteine, yielding enzyme-bound cob(I)alamin and methionine in the cytosol. MeCbl is an active form of cobalamin (vitamin B12) used as a cofactor for methionine biosynthesis. Cob(I)alamin form is regenerated to MeCbl by a transfer of a methyl group from 5-methyltetrahydrofolate. The processing of cobalamin in the cytosol occurs in a multiprotein complex composed of at least MMACHC, MMADHC, MTRR (methionine synthase reductase) and MTR which may contribute to shuttle safely and efficiently cobalamin towards MTR in order to produce methionine.</text>
</comment>
<dbReference type="NCBIfam" id="TIGR02082">
    <property type="entry name" value="metH"/>
    <property type="match status" value="1"/>
</dbReference>
<evidence type="ECO:0000256" key="21">
    <source>
        <dbReference type="PIRSR" id="PIRSR000381-2"/>
    </source>
</evidence>
<dbReference type="InterPro" id="IPR011005">
    <property type="entry name" value="Dihydropteroate_synth-like_sf"/>
</dbReference>
<feature type="binding site" evidence="21">
    <location>
        <begin position="1151"/>
        <end position="1152"/>
    </location>
    <ligand>
        <name>S-adenosyl-L-methionine</name>
        <dbReference type="ChEBI" id="CHEBI:59789"/>
    </ligand>
</feature>
<evidence type="ECO:0000256" key="22">
    <source>
        <dbReference type="PROSITE-ProRule" id="PRU00333"/>
    </source>
</evidence>
<comment type="subcellular location">
    <subcellularLocation>
        <location evidence="19">Cytoplasm</location>
    </subcellularLocation>
</comment>
<dbReference type="SUPFAM" id="SSF56507">
    <property type="entry name" value="Methionine synthase activation domain-like"/>
    <property type="match status" value="1"/>
</dbReference>
<feature type="binding site" evidence="20">
    <location>
        <position position="249"/>
    </location>
    <ligand>
        <name>Zn(2+)</name>
        <dbReference type="ChEBI" id="CHEBI:29105"/>
    </ligand>
</feature>
<dbReference type="FunFam" id="1.10.1240.10:FF:000001">
    <property type="entry name" value="Methionine synthase"/>
    <property type="match status" value="1"/>
</dbReference>
<dbReference type="InterPro" id="IPR050554">
    <property type="entry name" value="Met_Synthase/Corrinoid"/>
</dbReference>
<sequence length="1189" mass="132559">RGKTLILRKRLMVLEWRRWTMIHAPQEYLLAGADIIETNTFSSTSIAQADYGLEHLVRIPFFHLSKMFTRIKRFVAGALGPTNKTLSVSPSVERPDYRNITFDELVEAYEEQAKGLLDGGVDILLIETIFDTANAKAAVFALQKLFEEKYAPRPVFISGTIVDKSGRTLSGQTGEAFVVMTCLSLTPFLSEMRPFIETIGKCTTAYVLCYPNAGLPNTFGDYDETPSMMAKHLKNFAMDGLVNIVGGCCGSTPDHIREIAKAVKDCKPRVPPATVFEGHMLLSGLESFKIGPYTNFVNIGERCNVAGSRKFAKLIMAGNYEEALGIAKAQVEMGAQVLDVNMDDGMLDGPSAMTRFCNLIASEPDIAKVPLCIDSSNFAVIEAGLKCCQGKCIVNSISLKEGEEDFLEKARKIKKFGAAVVVMAFDEEGQATETDTKISICTRAYHLLVKKLGFNPNDIIFDPNILTIGTGMEEHNLYAINYIHATKVIKDTLPGARVSGGLSNLSFSFRGMEAIREAMHGVFLYHAIKFGMDMGIVNAGSLPVYDDIHKDLLQLCEDLIWNKDPEATEKLLRYAQTHGKGGKKVIQTDEWRSSPVEERLEYALVKGIEKHIVEDTEEARLNQEKYPRPLNIIEGPLMNGMKIVGELFGAGKMFLPQVIKSARVMKKAVGHLIPFMEKEREETRVLNGTVEEEDPYQGTIVLATVKGDVHDIGKNIVGVVLGCNNFRVIDLGVMTPCDKILQAAIDHKADIIGLSGLITPSLDEMIFVAKEMERLAIKIPLLIGGATTSRTHTAVKIAPRYSAPVIHVLDASKSVVVVSLLDENLKDEYFEEIMEEYEDIRQDHYESLKERRYLPLSQARKNGFHIDWLSEPQPVKPTFIGTQVFEDYDLQKLVGYIDWKPFFDVWQLRGKYPNRGFPKIFNDKTVGEEAKKVYDDAQNMLNTLISQKKLQARGVVGFWPAQSVQDDIHLYAEGAPPPAAQPIATFYGLRQQAEKDSASTEPYHCLSDFVAPLHSGVRDYLGLFAVACFGVEELSKAYEDDSDDYSSIMVKALGDRLAEAFAEELHERVRRELWAYRGSERLDAAELRRLRYEGIRPAPGYPSQPDHTEKLTMWRLADIEQATGIRLTESLAMAPASAVSGLYFSNLKSKYFAVGKISKDQIEDYASRKNMSVAEVEKWLGPILGYDTD</sequence>
<dbReference type="SMART" id="SM01018">
    <property type="entry name" value="B12-binding_2"/>
    <property type="match status" value="1"/>
</dbReference>
<evidence type="ECO:0000256" key="11">
    <source>
        <dbReference type="ARBA" id="ARBA00022723"/>
    </source>
</evidence>
<keyword evidence="6 19" id="KW-0489">Methyltransferase</keyword>
<dbReference type="Proteomes" id="UP000694394">
    <property type="component" value="Chromosome 17"/>
</dbReference>
<dbReference type="EMBL" id="ABDC03021289">
    <property type="status" value="NOT_ANNOTATED_CDS"/>
    <property type="molecule type" value="Genomic_DNA"/>
</dbReference>
<evidence type="ECO:0000256" key="9">
    <source>
        <dbReference type="ARBA" id="ARBA00022679"/>
    </source>
</evidence>
<dbReference type="Gene3D" id="1.10.1240.10">
    <property type="entry name" value="Methionine synthase domain"/>
    <property type="match status" value="1"/>
</dbReference>
<evidence type="ECO:0000256" key="7">
    <source>
        <dbReference type="ARBA" id="ARBA00022605"/>
    </source>
</evidence>
<dbReference type="FunFam" id="3.40.50.280:FF:000001">
    <property type="entry name" value="Methionine synthase"/>
    <property type="match status" value="1"/>
</dbReference>
<comment type="subunit">
    <text evidence="18">Monomer. Dimer. Forms a multiprotein complex with MMACHC, MMADHC and MTRR.</text>
</comment>
<feature type="binding site" evidence="21">
    <location>
        <position position="811"/>
    </location>
    <ligand>
        <name>methylcob(III)alamin</name>
        <dbReference type="ChEBI" id="CHEBI:28115"/>
    </ligand>
</feature>
<dbReference type="PROSITE" id="PS50970">
    <property type="entry name" value="HCY"/>
    <property type="match status" value="1"/>
</dbReference>
<dbReference type="InterPro" id="IPR033706">
    <property type="entry name" value="Met_synthase_B12-bd"/>
</dbReference>
<keyword evidence="14 19" id="KW-0486">Methionine biosynthesis</keyword>
<keyword evidence="29" id="KW-1185">Reference proteome</keyword>
<feature type="domain" description="B12-binding N-terminal" evidence="27">
    <location>
        <begin position="587"/>
        <end position="684"/>
    </location>
</feature>
<feature type="binding site" evidence="21">
    <location>
        <position position="755"/>
    </location>
    <ligand>
        <name>methylcob(III)alamin</name>
        <dbReference type="ChEBI" id="CHEBI:28115"/>
    </ligand>
</feature>
<dbReference type="FunFam" id="3.20.20.20:FF:000002">
    <property type="entry name" value="Methionine synthase"/>
    <property type="match status" value="1"/>
</dbReference>
<dbReference type="InterPro" id="IPR011822">
    <property type="entry name" value="MetH"/>
</dbReference>
<comment type="domain">
    <text evidence="19">Modular enzyme with four functionally distinct domains. The isolated Hcy-binding domain catalyzes methyl transfer from free methylcobalamin to homocysteine. The Hcy-binding domain in association with the pterin-binding domain catalyzes the methylation of cob(I)alamin by methyltetrahydrofolate and the methylation of homocysteine. The B12-binding domain binds the cofactor. The AdoMet activation domain binds S-adenosyl-L-methionine. Under aerobic conditions cob(I)alamin can be converted to inactive cob(II)alamin. Reductive methylation by S-adenosyl-L-methionine and flavodoxin regenerates methylcobalamin.</text>
</comment>
<dbReference type="InterPro" id="IPR006158">
    <property type="entry name" value="Cobalamin-bd"/>
</dbReference>
<dbReference type="FunFam" id="1.10.288.10:FF:000001">
    <property type="entry name" value="Methionine synthase"/>
    <property type="match status" value="1"/>
</dbReference>
<dbReference type="InterPro" id="IPR036724">
    <property type="entry name" value="Cobalamin-bd_sf"/>
</dbReference>
<comment type="cofactor">
    <cofactor evidence="2 19 20">
        <name>methylcob(III)alamin</name>
        <dbReference type="ChEBI" id="CHEBI:28115"/>
    </cofactor>
</comment>
<evidence type="ECO:0000256" key="2">
    <source>
        <dbReference type="ARBA" id="ARBA00001956"/>
    </source>
</evidence>
<keyword evidence="13 19" id="KW-0862">Zinc</keyword>
<dbReference type="EC" id="2.1.1.13" evidence="5 19"/>
<dbReference type="PROSITE" id="PS50972">
    <property type="entry name" value="PTERIN_BINDING"/>
    <property type="match status" value="1"/>
</dbReference>
<accession>A0A8C5V7V2</accession>
<evidence type="ECO:0000256" key="17">
    <source>
        <dbReference type="ARBA" id="ARBA00059908"/>
    </source>
</evidence>
<keyword evidence="19" id="KW-0963">Cytoplasm</keyword>
<evidence type="ECO:0000256" key="19">
    <source>
        <dbReference type="PIRNR" id="PIRNR000381"/>
    </source>
</evidence>
<dbReference type="PROSITE" id="PS51337">
    <property type="entry name" value="B12_BINDING_NTER"/>
    <property type="match status" value="1"/>
</dbReference>
<dbReference type="GO" id="GO:0032259">
    <property type="term" value="P:methylation"/>
    <property type="evidence" value="ECO:0007669"/>
    <property type="project" value="UniProtKB-KW"/>
</dbReference>
<dbReference type="CDD" id="cd00740">
    <property type="entry name" value="MeTr"/>
    <property type="match status" value="1"/>
</dbReference>
<comment type="catalytic activity">
    <reaction evidence="16">
        <text>(6S)-5-methyl-5,6,7,8-tetrahydrofolate + L-homocysteine = (6S)-5,6,7,8-tetrahydrofolate + L-methionine</text>
        <dbReference type="Rhea" id="RHEA:11172"/>
        <dbReference type="ChEBI" id="CHEBI:18608"/>
        <dbReference type="ChEBI" id="CHEBI:57453"/>
        <dbReference type="ChEBI" id="CHEBI:57844"/>
        <dbReference type="ChEBI" id="CHEBI:58199"/>
        <dbReference type="EC" id="2.1.1.13"/>
    </reaction>
    <physiologicalReaction direction="left-to-right" evidence="16">
        <dbReference type="Rhea" id="RHEA:11173"/>
    </physiologicalReaction>
</comment>
<evidence type="ECO:0000256" key="16">
    <source>
        <dbReference type="ARBA" id="ARBA00052545"/>
    </source>
</evidence>
<feature type="binding site" evidence="20">
    <location>
        <position position="248"/>
    </location>
    <ligand>
        <name>Zn(2+)</name>
        <dbReference type="ChEBI" id="CHEBI:29105"/>
    </ligand>
</feature>
<reference evidence="28" key="1">
    <citation type="submission" date="2016-12" db="EMBL/GenBank/DDBJ databases">
        <title>Mouse lemur reference genome and diversity panel.</title>
        <authorList>
            <person name="Harris R."/>
            <person name="Larsen P."/>
            <person name="Liu Y."/>
            <person name="Hughes D.S."/>
            <person name="Murali S."/>
            <person name="Raveendran M."/>
            <person name="Korchina V."/>
            <person name="Wang M."/>
            <person name="Jhangiani S."/>
            <person name="Bandaranaike D."/>
            <person name="Bellair M."/>
            <person name="Blankenburg K."/>
            <person name="Chao H."/>
            <person name="Dahdouli M."/>
            <person name="Dinh H."/>
            <person name="Doddapaneni H."/>
            <person name="English A."/>
            <person name="Firestine M."/>
            <person name="Gnanaolivu R."/>
            <person name="Gross S."/>
            <person name="Hernandez B."/>
            <person name="Javaid M."/>
            <person name="Jayaseelan J."/>
            <person name="Jones J."/>
            <person name="Khan Z."/>
            <person name="Kovar C."/>
            <person name="Kurapati P."/>
            <person name="Le B."/>
            <person name="Lee S."/>
            <person name="Li M."/>
            <person name="Mathew T."/>
            <person name="Narasimhan A."/>
            <person name="Ngo D."/>
            <person name="Nguyen L."/>
            <person name="Okwuonu G."/>
            <person name="Ongeri F."/>
            <person name="Osuji N."/>
            <person name="Pu L.-L."/>
            <person name="Puazo M."/>
            <person name="Quiroz J."/>
            <person name="Raj R."/>
            <person name="Rajbhandari K."/>
            <person name="Reid J.G."/>
            <person name="Santibanez J."/>
            <person name="Sexton D."/>
            <person name="Skinner E."/>
            <person name="Vee V."/>
            <person name="Weissenberger G."/>
            <person name="Wu Y."/>
            <person name="Xin Y."/>
            <person name="Han Y."/>
            <person name="Campbell C."/>
            <person name="Brown A."/>
            <person name="Sullivan B."/>
            <person name="Shelton J."/>
            <person name="Brown S."/>
            <person name="Dudchenko O."/>
            <person name="Machol I."/>
            <person name="Durand N."/>
            <person name="Shamim M."/>
            <person name="Lieberman A."/>
            <person name="Muzny D.M."/>
            <person name="Richards S."/>
            <person name="Yoder A."/>
            <person name="Worley K.C."/>
            <person name="Rogers J."/>
            <person name="Gibbs R.A."/>
        </authorList>
    </citation>
    <scope>NUCLEOTIDE SEQUENCE [LARGE SCALE GENOMIC DNA]</scope>
</reference>
<evidence type="ECO:0000259" key="23">
    <source>
        <dbReference type="PROSITE" id="PS50970"/>
    </source>
</evidence>
<dbReference type="GO" id="GO:0005829">
    <property type="term" value="C:cytosol"/>
    <property type="evidence" value="ECO:0007669"/>
    <property type="project" value="TreeGrafter"/>
</dbReference>
<evidence type="ECO:0000313" key="28">
    <source>
        <dbReference type="Ensembl" id="ENSMICP00000014549.3"/>
    </source>
</evidence>
<evidence type="ECO:0000256" key="1">
    <source>
        <dbReference type="ARBA" id="ARBA00001947"/>
    </source>
</evidence>
<dbReference type="InterPro" id="IPR003759">
    <property type="entry name" value="Cbl-bd_cap"/>
</dbReference>
<dbReference type="Pfam" id="PF02310">
    <property type="entry name" value="B12-binding"/>
    <property type="match status" value="1"/>
</dbReference>
<dbReference type="Gene3D" id="3.10.196.10">
    <property type="entry name" value="Vitamin B12-dependent methionine synthase, activation domain"/>
    <property type="match status" value="1"/>
</dbReference>
<feature type="domain" description="AdoMet activation" evidence="25">
    <location>
        <begin position="847"/>
        <end position="1189"/>
    </location>
</feature>
<keyword evidence="10 19" id="KW-0949">S-adenosyl-L-methionine</keyword>
<dbReference type="PIRSF" id="PIRSF000381">
    <property type="entry name" value="MetH"/>
    <property type="match status" value="1"/>
</dbReference>
<evidence type="ECO:0000259" key="25">
    <source>
        <dbReference type="PROSITE" id="PS50974"/>
    </source>
</evidence>
<dbReference type="Gene3D" id="3.20.20.20">
    <property type="entry name" value="Dihydropteroate synthase-like"/>
    <property type="match status" value="1"/>
</dbReference>
<evidence type="ECO:0000256" key="18">
    <source>
        <dbReference type="ARBA" id="ARBA00064177"/>
    </source>
</evidence>
<dbReference type="Pfam" id="PF02607">
    <property type="entry name" value="B12-binding_2"/>
    <property type="match status" value="1"/>
</dbReference>
<dbReference type="NCBIfam" id="NF007024">
    <property type="entry name" value="PRK09490.1"/>
    <property type="match status" value="1"/>
</dbReference>
<feature type="binding site" evidence="21">
    <location>
        <position position="1096"/>
    </location>
    <ligand>
        <name>S-adenosyl-L-methionine</name>
        <dbReference type="ChEBI" id="CHEBI:59789"/>
    </ligand>
</feature>
<comment type="caution">
    <text evidence="22">Lacks conserved residue(s) required for the propagation of feature annotation.</text>
</comment>
<dbReference type="GO" id="GO:0008705">
    <property type="term" value="F:methionine synthase activity"/>
    <property type="evidence" value="ECO:0007669"/>
    <property type="project" value="UniProtKB-UniRule"/>
</dbReference>
<dbReference type="GO" id="GO:0009235">
    <property type="term" value="P:cobalamin metabolic process"/>
    <property type="evidence" value="ECO:0007669"/>
    <property type="project" value="Ensembl"/>
</dbReference>
<dbReference type="Pfam" id="PF00809">
    <property type="entry name" value="Pterin_bind"/>
    <property type="match status" value="1"/>
</dbReference>
<dbReference type="EMBL" id="ABDC03021288">
    <property type="status" value="NOT_ANNOTATED_CDS"/>
    <property type="molecule type" value="Genomic_DNA"/>
</dbReference>
<evidence type="ECO:0000256" key="12">
    <source>
        <dbReference type="ARBA" id="ARBA00022737"/>
    </source>
</evidence>
<feature type="binding site" evidence="21">
    <location>
        <position position="898"/>
    </location>
    <ligand>
        <name>S-adenosyl-L-methionine</name>
        <dbReference type="ChEBI" id="CHEBI:59789"/>
    </ligand>
</feature>
<dbReference type="InterPro" id="IPR037010">
    <property type="entry name" value="VitB12-dep_Met_synth_activ_sf"/>
</dbReference>
<name>A0A8C5V7V2_MICMU</name>
<dbReference type="InterPro" id="IPR000489">
    <property type="entry name" value="Pterin-binding_dom"/>
</dbReference>
<dbReference type="Pfam" id="PF02965">
    <property type="entry name" value="Met_synt_B12"/>
    <property type="match status" value="1"/>
</dbReference>
<evidence type="ECO:0000256" key="13">
    <source>
        <dbReference type="ARBA" id="ARBA00022833"/>
    </source>
</evidence>
<feature type="domain" description="Hcy-binding" evidence="23">
    <location>
        <begin position="1"/>
        <end position="263"/>
    </location>
</feature>
<keyword evidence="15 19" id="KW-0170">Cobalt</keyword>
<dbReference type="SUPFAM" id="SSF51717">
    <property type="entry name" value="Dihydropteroate synthetase-like"/>
    <property type="match status" value="1"/>
</dbReference>
<feature type="binding site" description="axial binding residue" evidence="20">
    <location>
        <position position="710"/>
    </location>
    <ligand>
        <name>methylcob(III)alamin</name>
        <dbReference type="ChEBI" id="CHEBI:28115"/>
    </ligand>
    <ligandPart>
        <name>Co</name>
        <dbReference type="ChEBI" id="CHEBI:27638"/>
    </ligandPart>
</feature>
<dbReference type="EMBL" id="ABDC03021290">
    <property type="status" value="NOT_ANNOTATED_CDS"/>
    <property type="molecule type" value="Genomic_DNA"/>
</dbReference>
<dbReference type="Ensembl" id="ENSMICT00000015960.3">
    <property type="protein sequence ID" value="ENSMICP00000014549.3"/>
    <property type="gene ID" value="ENSMICG00000015938.3"/>
</dbReference>
<dbReference type="SUPFAM" id="SSF47644">
    <property type="entry name" value="Methionine synthase domain"/>
    <property type="match status" value="1"/>
</dbReference>
<dbReference type="Gene3D" id="3.40.50.280">
    <property type="entry name" value="Cobalamin-binding domain"/>
    <property type="match status" value="1"/>
</dbReference>
<gene>
    <name evidence="28" type="primary">MTR</name>
</gene>
<dbReference type="UniPathway" id="UPA00051">
    <property type="reaction ID" value="UER00081"/>
</dbReference>
<comment type="pathway">
    <text evidence="3 19">Amino-acid biosynthesis; L-methionine biosynthesis via de novo pathway; L-methionine from L-homocysteine (MetH route): step 1/1.</text>
</comment>
<feature type="binding site" evidence="21">
    <location>
        <position position="759"/>
    </location>
    <ligand>
        <name>methylcob(III)alamin</name>
        <dbReference type="ChEBI" id="CHEBI:28115"/>
    </ligand>
</feature>
<dbReference type="GO" id="GO:0050667">
    <property type="term" value="P:homocysteine metabolic process"/>
    <property type="evidence" value="ECO:0007669"/>
    <property type="project" value="TreeGrafter"/>
</dbReference>
<dbReference type="Gene3D" id="1.10.288.10">
    <property type="entry name" value="Cobalamin-dependent Methionine Synthase, domain 2"/>
    <property type="match status" value="1"/>
</dbReference>
<feature type="domain" description="Pterin-binding" evidence="24">
    <location>
        <begin position="296"/>
        <end position="557"/>
    </location>
</feature>
<evidence type="ECO:0000256" key="14">
    <source>
        <dbReference type="ARBA" id="ARBA00023167"/>
    </source>
</evidence>
<reference evidence="28" key="2">
    <citation type="submission" date="2025-08" db="UniProtKB">
        <authorList>
            <consortium name="Ensembl"/>
        </authorList>
    </citation>
    <scope>IDENTIFICATION</scope>
</reference>
<evidence type="ECO:0000256" key="5">
    <source>
        <dbReference type="ARBA" id="ARBA00012032"/>
    </source>
</evidence>
<dbReference type="SUPFAM" id="SSF82282">
    <property type="entry name" value="Homocysteine S-methyltransferase"/>
    <property type="match status" value="1"/>
</dbReference>
<reference evidence="28" key="3">
    <citation type="submission" date="2025-09" db="UniProtKB">
        <authorList>
            <consortium name="Ensembl"/>
        </authorList>
    </citation>
    <scope>IDENTIFICATION</scope>
</reference>
<keyword evidence="12" id="KW-0677">Repeat</keyword>
<evidence type="ECO:0000256" key="3">
    <source>
        <dbReference type="ARBA" id="ARBA00005178"/>
    </source>
</evidence>
<evidence type="ECO:0000256" key="20">
    <source>
        <dbReference type="PIRSR" id="PIRSR000381-1"/>
    </source>
</evidence>
<dbReference type="GO" id="GO:0046653">
    <property type="term" value="P:tetrahydrofolate metabolic process"/>
    <property type="evidence" value="ECO:0007669"/>
    <property type="project" value="TreeGrafter"/>
</dbReference>
<comment type="cofactor">
    <cofactor evidence="1 19">
        <name>Zn(2+)</name>
        <dbReference type="ChEBI" id="CHEBI:29105"/>
    </cofactor>
</comment>
<evidence type="ECO:0000256" key="4">
    <source>
        <dbReference type="ARBA" id="ARBA00010398"/>
    </source>
</evidence>
<dbReference type="InterPro" id="IPR036594">
    <property type="entry name" value="Meth_synthase_dom"/>
</dbReference>
<dbReference type="GO" id="GO:0031419">
    <property type="term" value="F:cobalamin binding"/>
    <property type="evidence" value="ECO:0007669"/>
    <property type="project" value="UniProtKB-UniRule"/>
</dbReference>
<dbReference type="PANTHER" id="PTHR45833:SF1">
    <property type="entry name" value="METHIONINE SYNTHASE"/>
    <property type="match status" value="1"/>
</dbReference>
<evidence type="ECO:0000256" key="15">
    <source>
        <dbReference type="ARBA" id="ARBA00023285"/>
    </source>
</evidence>
<dbReference type="GO" id="GO:0008270">
    <property type="term" value="F:zinc ion binding"/>
    <property type="evidence" value="ECO:0007669"/>
    <property type="project" value="UniProtKB-UniRule"/>
</dbReference>
<keyword evidence="9 19" id="KW-0808">Transferase</keyword>
<evidence type="ECO:0000259" key="27">
    <source>
        <dbReference type="PROSITE" id="PS51337"/>
    </source>
</evidence>
<dbReference type="PROSITE" id="PS50974">
    <property type="entry name" value="ADOMET_ACTIVATION"/>
    <property type="match status" value="1"/>
</dbReference>
<evidence type="ECO:0000256" key="6">
    <source>
        <dbReference type="ARBA" id="ARBA00022603"/>
    </source>
</evidence>
<keyword evidence="8 19" id="KW-0846">Cobalamin</keyword>
<dbReference type="AlphaFoldDB" id="A0A8C5V7V2"/>
<dbReference type="PROSITE" id="PS51332">
    <property type="entry name" value="B12_BINDING"/>
    <property type="match status" value="1"/>
</dbReference>
<comment type="similarity">
    <text evidence="4">Belongs to the vitamin-B12 dependent methionine synthase family.</text>
</comment>
<organism evidence="28 29">
    <name type="scientific">Microcebus murinus</name>
    <name type="common">Gray mouse lemur</name>
    <name type="synonym">Lemur murinus</name>
    <dbReference type="NCBI Taxonomy" id="30608"/>
    <lineage>
        <taxon>Eukaryota</taxon>
        <taxon>Metazoa</taxon>
        <taxon>Chordata</taxon>
        <taxon>Craniata</taxon>
        <taxon>Vertebrata</taxon>
        <taxon>Euteleostomi</taxon>
        <taxon>Mammalia</taxon>
        <taxon>Eutheria</taxon>
        <taxon>Euarchontoglires</taxon>
        <taxon>Primates</taxon>
        <taxon>Strepsirrhini</taxon>
        <taxon>Lemuriformes</taxon>
        <taxon>Cheirogaleidae</taxon>
        <taxon>Microcebus</taxon>
    </lineage>
</organism>
<dbReference type="InterPro" id="IPR036589">
    <property type="entry name" value="HCY_dom_sf"/>
</dbReference>
<evidence type="ECO:0000256" key="8">
    <source>
        <dbReference type="ARBA" id="ARBA00022628"/>
    </source>
</evidence>
<proteinExistence type="inferred from homology"/>
<evidence type="ECO:0000313" key="29">
    <source>
        <dbReference type="Proteomes" id="UP000694394"/>
    </source>
</evidence>
<dbReference type="SUPFAM" id="SSF52242">
    <property type="entry name" value="Cobalamin (vitamin B12)-binding domain"/>
    <property type="match status" value="1"/>
</dbReference>
<dbReference type="CDD" id="cd02069">
    <property type="entry name" value="methionine_synthase_B12_BD"/>
    <property type="match status" value="1"/>
</dbReference>
<dbReference type="PANTHER" id="PTHR45833">
    <property type="entry name" value="METHIONINE SYNTHASE"/>
    <property type="match status" value="1"/>
</dbReference>
<keyword evidence="7 19" id="KW-0028">Amino-acid biosynthesis</keyword>
<evidence type="ECO:0000256" key="10">
    <source>
        <dbReference type="ARBA" id="ARBA00022691"/>
    </source>
</evidence>
<keyword evidence="11 19" id="KW-0479">Metal-binding</keyword>
<feature type="binding site" evidence="21">
    <location>
        <begin position="707"/>
        <end position="711"/>
    </location>
    <ligand>
        <name>methylcob(III)alamin</name>
        <dbReference type="ChEBI" id="CHEBI:28115"/>
    </ligand>
</feature>
<dbReference type="GeneTree" id="ENSGT00420000029824"/>
<dbReference type="FunFam" id="3.20.20.330:FF:000001">
    <property type="entry name" value="Methionine synthase"/>
    <property type="match status" value="1"/>
</dbReference>
<feature type="binding site" evidence="21">
    <location>
        <position position="634"/>
    </location>
    <ligand>
        <name>methylcob(III)alamin</name>
        <dbReference type="ChEBI" id="CHEBI:28115"/>
    </ligand>
</feature>
<dbReference type="InterPro" id="IPR004223">
    <property type="entry name" value="VitB12-dep_Met_synth_activ_dom"/>
</dbReference>
<protein>
    <recommendedName>
        <fullName evidence="5 19">Methionine synthase</fullName>
        <ecNumber evidence="5 19">2.1.1.13</ecNumber>
    </recommendedName>
    <alternativeName>
        <fullName evidence="19">5-methyltetrahydrofolate--homocysteine methyltransferase</fullName>
    </alternativeName>
</protein>
<dbReference type="Pfam" id="PF02574">
    <property type="entry name" value="S-methyl_trans"/>
    <property type="match status" value="1"/>
</dbReference>
<evidence type="ECO:0000259" key="26">
    <source>
        <dbReference type="PROSITE" id="PS51332"/>
    </source>
</evidence>
<dbReference type="InterPro" id="IPR003726">
    <property type="entry name" value="HCY_dom"/>
</dbReference>
<dbReference type="Gene3D" id="3.20.20.330">
    <property type="entry name" value="Homocysteine-binding-like domain"/>
    <property type="match status" value="1"/>
</dbReference>